<evidence type="ECO:0000313" key="1">
    <source>
        <dbReference type="EMBL" id="UJF32946.1"/>
    </source>
</evidence>
<dbReference type="RefSeq" id="WP_235119289.1">
    <property type="nucleotide sequence ID" value="NZ_CP090978.1"/>
</dbReference>
<gene>
    <name evidence="1" type="ORF">L0M14_25770</name>
</gene>
<dbReference type="Proteomes" id="UP001649230">
    <property type="component" value="Chromosome"/>
</dbReference>
<evidence type="ECO:0008006" key="3">
    <source>
        <dbReference type="Google" id="ProtNLM"/>
    </source>
</evidence>
<accession>A0ABY3SI93</accession>
<reference evidence="1 2" key="1">
    <citation type="journal article" date="2024" name="Int. J. Syst. Evol. Microbiol.">
        <title>Paenibacillus hexagrammi sp. nov., a novel bacterium isolated from the gut content of Hexagrammos agrammus.</title>
        <authorList>
            <person name="Jung H.K."/>
            <person name="Kim D.G."/>
            <person name="Zin H."/>
            <person name="Park J."/>
            <person name="Jung H."/>
            <person name="Kim Y.O."/>
            <person name="Kong H.J."/>
            <person name="Kim J.W."/>
            <person name="Kim Y.S."/>
        </authorList>
    </citation>
    <scope>NUCLEOTIDE SEQUENCE [LARGE SCALE GENOMIC DNA]</scope>
    <source>
        <strain evidence="1 2">YPD9-1</strain>
    </source>
</reference>
<sequence>MGQSCRIVWIMSLIGGLSMLSGCMPSPSSSSEAATEASSELSVTKADANLKTSDKDSKLATLPEEITLSFGPLELEALPLGIADSGWKWVRSIPFGSLGNQPVHIEVYEEPSDDGLLPAFYHGIVKVGHEQYLLRYVAAEITGRDASGPGEKAEIVQKLIPGQSRYELLGSIPLSGNGPGLQAYVVVDTDEGKLYAIECWGISSFTDLDLDGQEEWVIEFEGLHLSWPDVRIIRFNQNRLEVCNSVTDVIRRNQRDYAKLLKDQERPVIRIAAVRNEEESFEDYTYDHGVLRSVNQP</sequence>
<name>A0ABY3SI93_9BACL</name>
<organism evidence="1 2">
    <name type="scientific">Paenibacillus hexagrammi</name>
    <dbReference type="NCBI Taxonomy" id="2908839"/>
    <lineage>
        <taxon>Bacteria</taxon>
        <taxon>Bacillati</taxon>
        <taxon>Bacillota</taxon>
        <taxon>Bacilli</taxon>
        <taxon>Bacillales</taxon>
        <taxon>Paenibacillaceae</taxon>
        <taxon>Paenibacillus</taxon>
    </lineage>
</organism>
<dbReference type="PROSITE" id="PS51257">
    <property type="entry name" value="PROKAR_LIPOPROTEIN"/>
    <property type="match status" value="1"/>
</dbReference>
<protein>
    <recommendedName>
        <fullName evidence="3">Lipoprotein</fullName>
    </recommendedName>
</protein>
<keyword evidence="2" id="KW-1185">Reference proteome</keyword>
<dbReference type="EMBL" id="CP090978">
    <property type="protein sequence ID" value="UJF32946.1"/>
    <property type="molecule type" value="Genomic_DNA"/>
</dbReference>
<proteinExistence type="predicted"/>
<evidence type="ECO:0000313" key="2">
    <source>
        <dbReference type="Proteomes" id="UP001649230"/>
    </source>
</evidence>